<evidence type="ECO:0000256" key="1">
    <source>
        <dbReference type="SAM" id="Phobius"/>
    </source>
</evidence>
<name>A0AAV4UPE1_CAEEX</name>
<keyword evidence="1" id="KW-0812">Transmembrane</keyword>
<gene>
    <name evidence="2" type="ORF">CEXT_551431</name>
</gene>
<evidence type="ECO:0000313" key="2">
    <source>
        <dbReference type="EMBL" id="GIY59603.1"/>
    </source>
</evidence>
<dbReference type="Proteomes" id="UP001054945">
    <property type="component" value="Unassembled WGS sequence"/>
</dbReference>
<keyword evidence="1" id="KW-1133">Transmembrane helix</keyword>
<keyword evidence="1" id="KW-0472">Membrane</keyword>
<keyword evidence="3" id="KW-1185">Reference proteome</keyword>
<sequence>MAQRERGRERKKESFNKIVDAFEFDSPSLGGGVEKKKGRKKKMRAILSAGIIAGSAPSGHALFSFVFSFSQGVGRRGRSHRPVEQ</sequence>
<feature type="transmembrane region" description="Helical" evidence="1">
    <location>
        <begin position="45"/>
        <end position="69"/>
    </location>
</feature>
<evidence type="ECO:0000313" key="3">
    <source>
        <dbReference type="Proteomes" id="UP001054945"/>
    </source>
</evidence>
<dbReference type="AlphaFoldDB" id="A0AAV4UPE1"/>
<reference evidence="2 3" key="1">
    <citation type="submission" date="2021-06" db="EMBL/GenBank/DDBJ databases">
        <title>Caerostris extrusa draft genome.</title>
        <authorList>
            <person name="Kono N."/>
            <person name="Arakawa K."/>
        </authorList>
    </citation>
    <scope>NUCLEOTIDE SEQUENCE [LARGE SCALE GENOMIC DNA]</scope>
</reference>
<comment type="caution">
    <text evidence="2">The sequence shown here is derived from an EMBL/GenBank/DDBJ whole genome shotgun (WGS) entry which is preliminary data.</text>
</comment>
<protein>
    <submittedName>
        <fullName evidence="2">Uncharacterized protein</fullName>
    </submittedName>
</protein>
<dbReference type="EMBL" id="BPLR01013219">
    <property type="protein sequence ID" value="GIY59603.1"/>
    <property type="molecule type" value="Genomic_DNA"/>
</dbReference>
<organism evidence="2 3">
    <name type="scientific">Caerostris extrusa</name>
    <name type="common">Bark spider</name>
    <name type="synonym">Caerostris bankana</name>
    <dbReference type="NCBI Taxonomy" id="172846"/>
    <lineage>
        <taxon>Eukaryota</taxon>
        <taxon>Metazoa</taxon>
        <taxon>Ecdysozoa</taxon>
        <taxon>Arthropoda</taxon>
        <taxon>Chelicerata</taxon>
        <taxon>Arachnida</taxon>
        <taxon>Araneae</taxon>
        <taxon>Araneomorphae</taxon>
        <taxon>Entelegynae</taxon>
        <taxon>Araneoidea</taxon>
        <taxon>Araneidae</taxon>
        <taxon>Caerostris</taxon>
    </lineage>
</organism>
<proteinExistence type="predicted"/>
<accession>A0AAV4UPE1</accession>